<evidence type="ECO:0000259" key="2">
    <source>
        <dbReference type="Pfam" id="PF02771"/>
    </source>
</evidence>
<keyword evidence="1" id="KW-0560">Oxidoreductase</keyword>
<dbReference type="Proteomes" id="UP000005038">
    <property type="component" value="Unassembled WGS sequence"/>
</dbReference>
<feature type="domain" description="Acyl-CoA dehydrogenase C-terminal" evidence="3">
    <location>
        <begin position="258"/>
        <end position="392"/>
    </location>
</feature>
<comment type="caution">
    <text evidence="4">The sequence shown here is derived from an EMBL/GenBank/DDBJ whole genome shotgun (WGS) entry which is preliminary data.</text>
</comment>
<dbReference type="InterPro" id="IPR046373">
    <property type="entry name" value="Acyl-CoA_Oxase/DH_mid-dom_sf"/>
</dbReference>
<accession>H5TNL3</accession>
<dbReference type="Gene3D" id="1.10.540.10">
    <property type="entry name" value="Acyl-CoA dehydrogenase/oxidase, N-terminal domain"/>
    <property type="match status" value="1"/>
</dbReference>
<dbReference type="PANTHER" id="PTHR43884">
    <property type="entry name" value="ACYL-COA DEHYDROGENASE"/>
    <property type="match status" value="1"/>
</dbReference>
<dbReference type="Gene3D" id="1.20.140.10">
    <property type="entry name" value="Butyryl-CoA Dehydrogenase, subunit A, domain 3"/>
    <property type="match status" value="1"/>
</dbReference>
<dbReference type="InterPro" id="IPR036250">
    <property type="entry name" value="AcylCo_DH-like_C"/>
</dbReference>
<dbReference type="EMBL" id="BAFB01000136">
    <property type="protein sequence ID" value="GAB35071.1"/>
    <property type="molecule type" value="Genomic_DNA"/>
</dbReference>
<sequence>MTGSLFAPPSAVDNRSVVDTLIARAADLRPRLRKMQAQHEDLGGYSAEIHEEFLDAGFYRALVPRRYGGFEMGLDDFMRLGIEISRADPGVGWSFILGAGHAYHVACFFGEQAQEELFAGTFIAPGRTVPSGKAVKVPGGYRLSGRWDYCSGSAWSTHAMVLARTEGPDGEAGEQRIFIIPRSSYTVLDDWGGDQTIGMRASSSNSITVEDVLVPDHLSVVYDFRDHVLGTEGTPGYRLHKNPMYLGRTLTYFNAELVATQVGAAWAAIDQFEELMEARPASFPPRTPRIQTPEYHRWFGNLLAQIDSAENLLISAVRQHEALGRKWVDTGEEFTPEQDARLRGIVQTAARIANDAVDLAFSTAGSTSAKKGSSMEKYYRDVAMYKTHIAAQWDVTFNSLSHFHFGEPLVF</sequence>
<dbReference type="SUPFAM" id="SSF47203">
    <property type="entry name" value="Acyl-CoA dehydrogenase C-terminal domain-like"/>
    <property type="match status" value="1"/>
</dbReference>
<evidence type="ECO:0000313" key="4">
    <source>
        <dbReference type="EMBL" id="GAB35071.1"/>
    </source>
</evidence>
<dbReference type="PIRSF" id="PIRSF016578">
    <property type="entry name" value="HsaA"/>
    <property type="match status" value="1"/>
</dbReference>
<dbReference type="InterPro" id="IPR037069">
    <property type="entry name" value="AcylCoA_DH/ox_N_sf"/>
</dbReference>
<evidence type="ECO:0000313" key="5">
    <source>
        <dbReference type="Proteomes" id="UP000005038"/>
    </source>
</evidence>
<gene>
    <name evidence="4" type="ORF">GOOTI_136_00090</name>
</gene>
<dbReference type="AlphaFoldDB" id="H5TNL3"/>
<keyword evidence="5" id="KW-1185">Reference proteome</keyword>
<dbReference type="PANTHER" id="PTHR43884:SF25">
    <property type="entry name" value="ACYL-COA DEHYDROGENASE YDBM-RELATED"/>
    <property type="match status" value="1"/>
</dbReference>
<proteinExistence type="predicted"/>
<evidence type="ECO:0000259" key="3">
    <source>
        <dbReference type="Pfam" id="PF08028"/>
    </source>
</evidence>
<name>H5TNL3_GORO1</name>
<dbReference type="Gene3D" id="2.40.110.10">
    <property type="entry name" value="Butyryl-CoA Dehydrogenase, subunit A, domain 2"/>
    <property type="match status" value="1"/>
</dbReference>
<dbReference type="Pfam" id="PF02771">
    <property type="entry name" value="Acyl-CoA_dh_N"/>
    <property type="match status" value="1"/>
</dbReference>
<reference evidence="4" key="1">
    <citation type="submission" date="2012-02" db="EMBL/GenBank/DDBJ databases">
        <title>Whole genome shotgun sequence of Gordonia otitidis NBRC 100426.</title>
        <authorList>
            <person name="Yoshida I."/>
            <person name="Hosoyama A."/>
            <person name="Tsuchikane K."/>
            <person name="Katsumata H."/>
            <person name="Yamazaki S."/>
            <person name="Fujita N."/>
        </authorList>
    </citation>
    <scope>NUCLEOTIDE SEQUENCE [LARGE SCALE GENOMIC DNA]</scope>
    <source>
        <strain evidence="4">NBRC 100426</strain>
    </source>
</reference>
<evidence type="ECO:0000256" key="1">
    <source>
        <dbReference type="ARBA" id="ARBA00023002"/>
    </source>
</evidence>
<feature type="domain" description="Acyl-CoA dehydrogenase/oxidase N-terminal" evidence="2">
    <location>
        <begin position="32"/>
        <end position="116"/>
    </location>
</feature>
<dbReference type="InterPro" id="IPR013107">
    <property type="entry name" value="Acyl-CoA_DH_C"/>
</dbReference>
<dbReference type="InterPro" id="IPR009100">
    <property type="entry name" value="AcylCoA_DH/oxidase_NM_dom_sf"/>
</dbReference>
<dbReference type="RefSeq" id="WP_007239296.1">
    <property type="nucleotide sequence ID" value="NZ_BAFB01000136.1"/>
</dbReference>
<organism evidence="4 5">
    <name type="scientific">Gordonia otitidis (strain DSM 44809 / CCUG 52243 / JCM 12355 / NBRC 100426 / IFM 10032)</name>
    <dbReference type="NCBI Taxonomy" id="1108044"/>
    <lineage>
        <taxon>Bacteria</taxon>
        <taxon>Bacillati</taxon>
        <taxon>Actinomycetota</taxon>
        <taxon>Actinomycetes</taxon>
        <taxon>Mycobacteriales</taxon>
        <taxon>Gordoniaceae</taxon>
        <taxon>Gordonia</taxon>
    </lineage>
</organism>
<dbReference type="Pfam" id="PF08028">
    <property type="entry name" value="Acyl-CoA_dh_2"/>
    <property type="match status" value="1"/>
</dbReference>
<protein>
    <submittedName>
        <fullName evidence="4">Hydroxylase</fullName>
    </submittedName>
</protein>
<dbReference type="GO" id="GO:0003995">
    <property type="term" value="F:acyl-CoA dehydrogenase activity"/>
    <property type="evidence" value="ECO:0007669"/>
    <property type="project" value="TreeGrafter"/>
</dbReference>
<dbReference type="SUPFAM" id="SSF56645">
    <property type="entry name" value="Acyl-CoA dehydrogenase NM domain-like"/>
    <property type="match status" value="1"/>
</dbReference>
<dbReference type="GO" id="GO:0050660">
    <property type="term" value="F:flavin adenine dinucleotide binding"/>
    <property type="evidence" value="ECO:0007669"/>
    <property type="project" value="InterPro"/>
</dbReference>
<dbReference type="InterPro" id="IPR013786">
    <property type="entry name" value="AcylCoA_DH/ox_N"/>
</dbReference>
<dbReference type="STRING" id="1108044.GOOTI_136_00090"/>